<evidence type="ECO:0000256" key="1">
    <source>
        <dbReference type="SAM" id="MobiDB-lite"/>
    </source>
</evidence>
<protein>
    <submittedName>
        <fullName evidence="2">Uncharacterized protein</fullName>
    </submittedName>
</protein>
<proteinExistence type="predicted"/>
<evidence type="ECO:0000313" key="4">
    <source>
        <dbReference type="Proteomes" id="UP000230002"/>
    </source>
</evidence>
<dbReference type="EMBL" id="AYKW01000069">
    <property type="protein sequence ID" value="PIL22697.1"/>
    <property type="molecule type" value="Genomic_DNA"/>
</dbReference>
<sequence>MKGGRGRHHRGRRGGREAAVGRRVWVVSDAVPDRPKGSPVIVERVFEKRVDVAAGPVCEGVSVDLRVKADLMAQRDEGEDVEREGTLVGVEEEAVGGTLAVRDGPARETELGGDRGVAPSEVGDAMEAVRKEWREVVGVPVCGIRRAVVERERRRVEMEEGKDDGEGVEVVEVCGAKEAPIVAGAFEKNVVAVLEGATGVVGARTGSGLGSPGAEFGTVGTDGGVPGDDAHQAREGGDGQVAEPPDDGPGIGGVVAAGV</sequence>
<dbReference type="AlphaFoldDB" id="A0A2G8RMF4"/>
<dbReference type="Proteomes" id="UP000230002">
    <property type="component" value="Unassembled WGS sequence"/>
</dbReference>
<accession>A0A2G8RMF4</accession>
<dbReference type="EMBL" id="AYKW01000015">
    <property type="protein sequence ID" value="PIL30432.1"/>
    <property type="molecule type" value="Genomic_DNA"/>
</dbReference>
<keyword evidence="4" id="KW-1185">Reference proteome</keyword>
<feature type="region of interest" description="Disordered" evidence="1">
    <location>
        <begin position="205"/>
        <end position="259"/>
    </location>
</feature>
<feature type="compositionally biased region" description="Gly residues" evidence="1">
    <location>
        <begin position="249"/>
        <end position="259"/>
    </location>
</feature>
<name>A0A2G8RMF4_9APHY</name>
<feature type="compositionally biased region" description="Basic and acidic residues" evidence="1">
    <location>
        <begin position="228"/>
        <end position="237"/>
    </location>
</feature>
<comment type="caution">
    <text evidence="2">The sequence shown here is derived from an EMBL/GenBank/DDBJ whole genome shotgun (WGS) entry which is preliminary data.</text>
</comment>
<evidence type="ECO:0000313" key="2">
    <source>
        <dbReference type="EMBL" id="PIL22697.1"/>
    </source>
</evidence>
<reference evidence="2 4" key="1">
    <citation type="journal article" date="2015" name="Sci. Rep.">
        <title>Chromosome-level genome map provides insights into diverse defense mechanisms in the medicinal fungus Ganoderma sinense.</title>
        <authorList>
            <person name="Zhu Y."/>
            <person name="Xu J."/>
            <person name="Sun C."/>
            <person name="Zhou S."/>
            <person name="Xu H."/>
            <person name="Nelson D.R."/>
            <person name="Qian J."/>
            <person name="Song J."/>
            <person name="Luo H."/>
            <person name="Xiang L."/>
            <person name="Li Y."/>
            <person name="Xu Z."/>
            <person name="Ji A."/>
            <person name="Wang L."/>
            <person name="Lu S."/>
            <person name="Hayward A."/>
            <person name="Sun W."/>
            <person name="Li X."/>
            <person name="Schwartz D.C."/>
            <person name="Wang Y."/>
            <person name="Chen S."/>
        </authorList>
    </citation>
    <scope>NUCLEOTIDE SEQUENCE [LARGE SCALE GENOMIC DNA]</scope>
    <source>
        <strain evidence="2 4">ZZ0214-1</strain>
    </source>
</reference>
<evidence type="ECO:0000313" key="3">
    <source>
        <dbReference type="EMBL" id="PIL30432.1"/>
    </source>
</evidence>
<organism evidence="2 4">
    <name type="scientific">Ganoderma sinense ZZ0214-1</name>
    <dbReference type="NCBI Taxonomy" id="1077348"/>
    <lineage>
        <taxon>Eukaryota</taxon>
        <taxon>Fungi</taxon>
        <taxon>Dikarya</taxon>
        <taxon>Basidiomycota</taxon>
        <taxon>Agaricomycotina</taxon>
        <taxon>Agaricomycetes</taxon>
        <taxon>Polyporales</taxon>
        <taxon>Polyporaceae</taxon>
        <taxon>Ganoderma</taxon>
    </lineage>
</organism>
<gene>
    <name evidence="3" type="ORF">GSI_07619</name>
    <name evidence="2" type="ORF">GSI_15390</name>
</gene>